<protein>
    <submittedName>
        <fullName evidence="1">Uncharacterized protein</fullName>
    </submittedName>
</protein>
<accession>A0AAV4YD38</accession>
<reference evidence="1 2" key="1">
    <citation type="submission" date="2021-06" db="EMBL/GenBank/DDBJ databases">
        <title>Caerostris extrusa draft genome.</title>
        <authorList>
            <person name="Kono N."/>
            <person name="Arakawa K."/>
        </authorList>
    </citation>
    <scope>NUCLEOTIDE SEQUENCE [LARGE SCALE GENOMIC DNA]</scope>
</reference>
<evidence type="ECO:0000313" key="2">
    <source>
        <dbReference type="Proteomes" id="UP001054945"/>
    </source>
</evidence>
<keyword evidence="2" id="KW-1185">Reference proteome</keyword>
<name>A0AAV4YD38_CAEEX</name>
<dbReference type="Proteomes" id="UP001054945">
    <property type="component" value="Unassembled WGS sequence"/>
</dbReference>
<comment type="caution">
    <text evidence="1">The sequence shown here is derived from an EMBL/GenBank/DDBJ whole genome shotgun (WGS) entry which is preliminary data.</text>
</comment>
<organism evidence="1 2">
    <name type="scientific">Caerostris extrusa</name>
    <name type="common">Bark spider</name>
    <name type="synonym">Caerostris bankana</name>
    <dbReference type="NCBI Taxonomy" id="172846"/>
    <lineage>
        <taxon>Eukaryota</taxon>
        <taxon>Metazoa</taxon>
        <taxon>Ecdysozoa</taxon>
        <taxon>Arthropoda</taxon>
        <taxon>Chelicerata</taxon>
        <taxon>Arachnida</taxon>
        <taxon>Araneae</taxon>
        <taxon>Araneomorphae</taxon>
        <taxon>Entelegynae</taxon>
        <taxon>Araneoidea</taxon>
        <taxon>Araneidae</taxon>
        <taxon>Caerostris</taxon>
    </lineage>
</organism>
<sequence>MDTICHRAKALKGIASETFYDNLPLISSFSMNSCSDGVTVTINYPDSFKEQNGPGSISFPFWLCLVINYQRKSDSR</sequence>
<dbReference type="AlphaFoldDB" id="A0AAV4YD38"/>
<gene>
    <name evidence="1" type="ORF">CEXT_92881</name>
</gene>
<proteinExistence type="predicted"/>
<evidence type="ECO:0000313" key="1">
    <source>
        <dbReference type="EMBL" id="GIZ05386.1"/>
    </source>
</evidence>
<dbReference type="EMBL" id="BPLR01019307">
    <property type="protein sequence ID" value="GIZ05386.1"/>
    <property type="molecule type" value="Genomic_DNA"/>
</dbReference>